<reference evidence="1" key="1">
    <citation type="submission" date="2017-02" db="EMBL/GenBank/DDBJ databases">
        <title>Delving into the versatile metabolic prowess of the omnipresent phylum Bacteroidetes.</title>
        <authorList>
            <person name="Nobu M.K."/>
            <person name="Mei R."/>
            <person name="Narihiro T."/>
            <person name="Kuroda K."/>
            <person name="Liu W.-T."/>
        </authorList>
    </citation>
    <scope>NUCLEOTIDE SEQUENCE</scope>
    <source>
        <strain evidence="1">ADurb.Bin160</strain>
    </source>
</reference>
<dbReference type="EMBL" id="MWDB01000019">
    <property type="protein sequence ID" value="OQB41307.1"/>
    <property type="molecule type" value="Genomic_DNA"/>
</dbReference>
<dbReference type="Proteomes" id="UP000485621">
    <property type="component" value="Unassembled WGS sequence"/>
</dbReference>
<comment type="caution">
    <text evidence="1">The sequence shown here is derived from an EMBL/GenBank/DDBJ whole genome shotgun (WGS) entry which is preliminary data.</text>
</comment>
<sequence length="137" mass="15154">MDAIINAVVHNNVCLSISAPCITKNVAISISFSITEYINAENQLSLCILTSAPALINALVMLSCHSRILHINAVYHHGFITTFKSTLFLINKSTISLYPLDAAYINGEVLYIPPSSITHHCFIYFSTTFKSQFNTQL</sequence>
<gene>
    <name evidence="1" type="ORF">BWY04_00897</name>
</gene>
<organism evidence="1">
    <name type="scientific">candidate division CPR1 bacterium ADurb.Bin160</name>
    <dbReference type="NCBI Taxonomy" id="1852826"/>
    <lineage>
        <taxon>Bacteria</taxon>
        <taxon>candidate division CPR1</taxon>
    </lineage>
</organism>
<protein>
    <submittedName>
        <fullName evidence="1">Uncharacterized protein</fullName>
    </submittedName>
</protein>
<accession>A0A1V5ZM43</accession>
<name>A0A1V5ZM43_9BACT</name>
<dbReference type="AlphaFoldDB" id="A0A1V5ZM43"/>
<proteinExistence type="predicted"/>
<evidence type="ECO:0000313" key="1">
    <source>
        <dbReference type="EMBL" id="OQB41307.1"/>
    </source>
</evidence>